<dbReference type="Pfam" id="PF07183">
    <property type="entry name" value="DUF1403"/>
    <property type="match status" value="1"/>
</dbReference>
<comment type="caution">
    <text evidence="1">The sequence shown here is derived from an EMBL/GenBank/DDBJ whole genome shotgun (WGS) entry which is preliminary data.</text>
</comment>
<proteinExistence type="predicted"/>
<accession>A0ABU0BWF4</accession>
<dbReference type="InterPro" id="IPR009843">
    <property type="entry name" value="DUF1403"/>
</dbReference>
<keyword evidence="2" id="KW-1185">Reference proteome</keyword>
<gene>
    <name evidence="1" type="ORF">QO002_004793</name>
</gene>
<reference evidence="1 2" key="1">
    <citation type="submission" date="2023-07" db="EMBL/GenBank/DDBJ databases">
        <title>Genomic Encyclopedia of Type Strains, Phase IV (KMG-IV): sequencing the most valuable type-strain genomes for metagenomic binning, comparative biology and taxonomic classification.</title>
        <authorList>
            <person name="Goeker M."/>
        </authorList>
    </citation>
    <scope>NUCLEOTIDE SEQUENCE [LARGE SCALE GENOMIC DNA]</scope>
    <source>
        <strain evidence="1 2">DSM 1112</strain>
    </source>
</reference>
<sequence length="295" mass="31972">MPRGGVTTEADAAFAAGCALGLLDGLVRSDPIWAGCWRQRLTLKCAVSAVKLLGWNEEEAALRDAVLLTSPGDSPGPAGSVLVAYRRLAGGTRVIDTKTLRELCTLLSVGWDELLADIPSLVDDLLQANRAAPFIVADLATRIVTLRPDAEVLAWWLADWVLAQKLRWPRPVPLLMAERYGPAFRTIGGRGRMLPGDDGFHRAVCIALAQGTSEALRMAGEIERRADHMLKVSGKVRTKGASAVIRQLLDDDAVVVSAPGTNLSRWASRRLFERLESLGGVRELSGRQSFRIFGL</sequence>
<organism evidence="1 2">
    <name type="scientific">Pararhizobium capsulatum DSM 1112</name>
    <dbReference type="NCBI Taxonomy" id="1121113"/>
    <lineage>
        <taxon>Bacteria</taxon>
        <taxon>Pseudomonadati</taxon>
        <taxon>Pseudomonadota</taxon>
        <taxon>Alphaproteobacteria</taxon>
        <taxon>Hyphomicrobiales</taxon>
        <taxon>Rhizobiaceae</taxon>
        <taxon>Rhizobium/Agrobacterium group</taxon>
        <taxon>Pararhizobium</taxon>
    </lineage>
</organism>
<evidence type="ECO:0000313" key="2">
    <source>
        <dbReference type="Proteomes" id="UP001230207"/>
    </source>
</evidence>
<dbReference type="Proteomes" id="UP001230207">
    <property type="component" value="Unassembled WGS sequence"/>
</dbReference>
<evidence type="ECO:0008006" key="3">
    <source>
        <dbReference type="Google" id="ProtNLM"/>
    </source>
</evidence>
<protein>
    <recommendedName>
        <fullName evidence="3">DUF1403 family protein</fullName>
    </recommendedName>
</protein>
<dbReference type="EMBL" id="JAUSVF010000002">
    <property type="protein sequence ID" value="MDQ0322587.1"/>
    <property type="molecule type" value="Genomic_DNA"/>
</dbReference>
<name>A0ABU0BWF4_9HYPH</name>
<evidence type="ECO:0000313" key="1">
    <source>
        <dbReference type="EMBL" id="MDQ0322587.1"/>
    </source>
</evidence>